<protein>
    <recommendedName>
        <fullName evidence="1">Heterokaryon incompatibility domain-containing protein</fullName>
    </recommendedName>
</protein>
<dbReference type="HOGENOM" id="CLU_571358_0_0_1"/>
<dbReference type="OrthoDB" id="3647238at2759"/>
<dbReference type="Pfam" id="PF06985">
    <property type="entry name" value="HET"/>
    <property type="match status" value="1"/>
</dbReference>
<dbReference type="eggNOG" id="ENOG502SUZ5">
    <property type="taxonomic scope" value="Eukaryota"/>
</dbReference>
<evidence type="ECO:0000259" key="1">
    <source>
        <dbReference type="Pfam" id="PF06985"/>
    </source>
</evidence>
<dbReference type="STRING" id="336722.F9XHK5"/>
<dbReference type="InParanoid" id="F9XHK5"/>
<dbReference type="AlphaFoldDB" id="F9XHK5"/>
<keyword evidence="3" id="KW-1185">Reference proteome</keyword>
<name>F9XHK5_ZYMTI</name>
<dbReference type="OMA" id="RINGHRY"/>
<dbReference type="RefSeq" id="XP_003850021.1">
    <property type="nucleotide sequence ID" value="XM_003849973.1"/>
</dbReference>
<dbReference type="VEuPathDB" id="FungiDB:ZTRI_8.337"/>
<reference evidence="2 3" key="1">
    <citation type="journal article" date="2011" name="PLoS Genet.">
        <title>Finished genome of the fungal wheat pathogen Mycosphaerella graminicola reveals dispensome structure, chromosome plasticity, and stealth pathogenesis.</title>
        <authorList>
            <person name="Goodwin S.B."/>
            <person name="Ben M'barek S."/>
            <person name="Dhillon B."/>
            <person name="Wittenberg A.H.J."/>
            <person name="Crane C.F."/>
            <person name="Hane J.K."/>
            <person name="Foster A.J."/>
            <person name="Van der Lee T.A.J."/>
            <person name="Grimwood J."/>
            <person name="Aerts A."/>
            <person name="Antoniw J."/>
            <person name="Bailey A."/>
            <person name="Bluhm B."/>
            <person name="Bowler J."/>
            <person name="Bristow J."/>
            <person name="van der Burgt A."/>
            <person name="Canto-Canche B."/>
            <person name="Churchill A.C.L."/>
            <person name="Conde-Ferraez L."/>
            <person name="Cools H.J."/>
            <person name="Coutinho P.M."/>
            <person name="Csukai M."/>
            <person name="Dehal P."/>
            <person name="De Wit P."/>
            <person name="Donzelli B."/>
            <person name="van de Geest H.C."/>
            <person name="van Ham R.C.H.J."/>
            <person name="Hammond-Kosack K.E."/>
            <person name="Henrissat B."/>
            <person name="Kilian A."/>
            <person name="Kobayashi A.K."/>
            <person name="Koopmann E."/>
            <person name="Kourmpetis Y."/>
            <person name="Kuzniar A."/>
            <person name="Lindquist E."/>
            <person name="Lombard V."/>
            <person name="Maliepaard C."/>
            <person name="Martins N."/>
            <person name="Mehrabi R."/>
            <person name="Nap J.P.H."/>
            <person name="Ponomarenko A."/>
            <person name="Rudd J.J."/>
            <person name="Salamov A."/>
            <person name="Schmutz J."/>
            <person name="Schouten H.J."/>
            <person name="Shapiro H."/>
            <person name="Stergiopoulos I."/>
            <person name="Torriani S.F.F."/>
            <person name="Tu H."/>
            <person name="de Vries R.P."/>
            <person name="Waalwijk C."/>
            <person name="Ware S.B."/>
            <person name="Wiebenga A."/>
            <person name="Zwiers L.-H."/>
            <person name="Oliver R.P."/>
            <person name="Grigoriev I.V."/>
            <person name="Kema G.H.J."/>
        </authorList>
    </citation>
    <scope>NUCLEOTIDE SEQUENCE [LARGE SCALE GENOMIC DNA]</scope>
    <source>
        <strain evidence="3">CBS 115943 / IPO323</strain>
    </source>
</reference>
<evidence type="ECO:0000313" key="2">
    <source>
        <dbReference type="EMBL" id="EGP84997.1"/>
    </source>
</evidence>
<dbReference type="PANTHER" id="PTHR24148:SF73">
    <property type="entry name" value="HET DOMAIN PROTEIN (AFU_ORTHOLOGUE AFUA_8G01020)"/>
    <property type="match status" value="1"/>
</dbReference>
<sequence>MAPEQDNLYAGVPFDDSSGQIRLLHIQSAQQDCLDETIRCELMVYKLSDARRTYTAISYTWGAEASTKDIIINGVRRTVRWNCWYALRQMRCADTNVPYWIDSICIDQTSDSEKANQVRLMGFIYSQADSVAVSLGETGEDQDLFSASSTNAEYKWQYQRAMAKLADRPYIDRLWVTQECMLAPKGRLTVFVGDDSVAWKTLRERIDLAGIAIVNGNQLLRGYNFVVDADTWNTQGYTPDFGHAISRYSERLCHDPRDKVFGLLGLVERTETEHIRVNYQVPLLDLLLDVASIQPNNDPARFAAVEPGDYARAGIDPVRWSLDHLPTTSLRDEFVPLCHEFRSDFALLFKYHCLGPSGTLNDRLRLQKTSWASGCKCKSLGELVDEWSSLLNAETRERSSPRAPCELVFLGQLPVFTRYRRRDFNEPMGSSRRNMFLLGDPHVRNLVLKFCATAHKRTHESYPYPLWTQKEVAEVLMS</sequence>
<feature type="domain" description="Heterokaryon incompatibility" evidence="1">
    <location>
        <begin position="54"/>
        <end position="179"/>
    </location>
</feature>
<dbReference type="KEGG" id="ztr:MYCGRDRAFT_110436"/>
<accession>F9XHK5</accession>
<dbReference type="InterPro" id="IPR052895">
    <property type="entry name" value="HetReg/Transcr_Mod"/>
</dbReference>
<proteinExistence type="predicted"/>
<dbReference type="PANTHER" id="PTHR24148">
    <property type="entry name" value="ANKYRIN REPEAT DOMAIN-CONTAINING PROTEIN 39 HOMOLOG-RELATED"/>
    <property type="match status" value="1"/>
</dbReference>
<evidence type="ECO:0000313" key="3">
    <source>
        <dbReference type="Proteomes" id="UP000008062"/>
    </source>
</evidence>
<dbReference type="GeneID" id="13394981"/>
<organism evidence="2 3">
    <name type="scientific">Zymoseptoria tritici (strain CBS 115943 / IPO323)</name>
    <name type="common">Speckled leaf blotch fungus</name>
    <name type="synonym">Septoria tritici</name>
    <dbReference type="NCBI Taxonomy" id="336722"/>
    <lineage>
        <taxon>Eukaryota</taxon>
        <taxon>Fungi</taxon>
        <taxon>Dikarya</taxon>
        <taxon>Ascomycota</taxon>
        <taxon>Pezizomycotina</taxon>
        <taxon>Dothideomycetes</taxon>
        <taxon>Dothideomycetidae</taxon>
        <taxon>Mycosphaerellales</taxon>
        <taxon>Mycosphaerellaceae</taxon>
        <taxon>Zymoseptoria</taxon>
    </lineage>
</organism>
<gene>
    <name evidence="2" type="ORF">MYCGRDRAFT_110436</name>
</gene>
<dbReference type="Proteomes" id="UP000008062">
    <property type="component" value="Chromosome 8"/>
</dbReference>
<dbReference type="EMBL" id="CM001203">
    <property type="protein sequence ID" value="EGP84997.1"/>
    <property type="molecule type" value="Genomic_DNA"/>
</dbReference>
<dbReference type="InterPro" id="IPR010730">
    <property type="entry name" value="HET"/>
</dbReference>